<dbReference type="GO" id="GO:0006891">
    <property type="term" value="P:intra-Golgi vesicle-mediated transport"/>
    <property type="evidence" value="ECO:0007669"/>
    <property type="project" value="TreeGrafter"/>
</dbReference>
<feature type="domain" description="TRAPPC10/Trs130 C-terminal" evidence="4">
    <location>
        <begin position="1004"/>
        <end position="1089"/>
    </location>
</feature>
<evidence type="ECO:0000259" key="6">
    <source>
        <dbReference type="Pfam" id="PF23274"/>
    </source>
</evidence>
<keyword evidence="8" id="KW-1185">Reference proteome</keyword>
<dbReference type="GO" id="GO:0005829">
    <property type="term" value="C:cytosol"/>
    <property type="evidence" value="ECO:0007669"/>
    <property type="project" value="GOC"/>
</dbReference>
<dbReference type="AlphaFoldDB" id="A0A4T0FHC8"/>
<dbReference type="PANTHER" id="PTHR13251">
    <property type="entry name" value="EPILEPSY HOLOPROSENCEPHALY CANDIDATE 1/TMEM1"/>
    <property type="match status" value="1"/>
</dbReference>
<dbReference type="InterPro" id="IPR022233">
    <property type="entry name" value="TRAPPC10/Trs130_C"/>
</dbReference>
<keyword evidence="3" id="KW-0333">Golgi apparatus</keyword>
<dbReference type="InterPro" id="IPR056913">
    <property type="entry name" value="TRAPPC10/Trs130_N"/>
</dbReference>
<evidence type="ECO:0008006" key="9">
    <source>
        <dbReference type="Google" id="ProtNLM"/>
    </source>
</evidence>
<dbReference type="InterPro" id="IPR045126">
    <property type="entry name" value="TRAPPC10/Trs130"/>
</dbReference>
<name>A0A4T0FHC8_9BASI</name>
<keyword evidence="2" id="KW-0813">Transport</keyword>
<proteinExistence type="predicted"/>
<reference evidence="7 8" key="1">
    <citation type="submission" date="2019-03" db="EMBL/GenBank/DDBJ databases">
        <title>Sequencing 23 genomes of Wallemia ichthyophaga.</title>
        <authorList>
            <person name="Gostincar C."/>
        </authorList>
    </citation>
    <scope>NUCLEOTIDE SEQUENCE [LARGE SCALE GENOMIC DNA]</scope>
    <source>
        <strain evidence="7 8">EXF-5753</strain>
    </source>
</reference>
<comment type="caution">
    <text evidence="7">The sequence shown here is derived from an EMBL/GenBank/DDBJ whole genome shotgun (WGS) entry which is preliminary data.</text>
</comment>
<dbReference type="OrthoDB" id="10256906at2759"/>
<evidence type="ECO:0000313" key="7">
    <source>
        <dbReference type="EMBL" id="TIA87478.1"/>
    </source>
</evidence>
<feature type="domain" description="TRAPPC10/Trs130 N-terminal" evidence="5">
    <location>
        <begin position="42"/>
        <end position="299"/>
    </location>
</feature>
<dbReference type="Pfam" id="PF23274">
    <property type="entry name" value="DUF7077"/>
    <property type="match status" value="1"/>
</dbReference>
<accession>A0A4T0FHC8</accession>
<dbReference type="PANTHER" id="PTHR13251:SF3">
    <property type="entry name" value="TRAFFICKING PROTEIN PARTICLE COMPLEX SUBUNIT 10"/>
    <property type="match status" value="1"/>
</dbReference>
<evidence type="ECO:0000259" key="5">
    <source>
        <dbReference type="Pfam" id="PF23036"/>
    </source>
</evidence>
<feature type="domain" description="DUF7077" evidence="6">
    <location>
        <begin position="698"/>
        <end position="808"/>
    </location>
</feature>
<dbReference type="Proteomes" id="UP000310189">
    <property type="component" value="Unassembled WGS sequence"/>
</dbReference>
<organism evidence="7 8">
    <name type="scientific">Wallemia hederae</name>
    <dbReference type="NCBI Taxonomy" id="1540922"/>
    <lineage>
        <taxon>Eukaryota</taxon>
        <taxon>Fungi</taxon>
        <taxon>Dikarya</taxon>
        <taxon>Basidiomycota</taxon>
        <taxon>Wallemiomycotina</taxon>
        <taxon>Wallemiomycetes</taxon>
        <taxon>Wallemiales</taxon>
        <taxon>Wallemiaceae</taxon>
        <taxon>Wallemia</taxon>
    </lineage>
</organism>
<dbReference type="EMBL" id="SPNW01000054">
    <property type="protein sequence ID" value="TIA87478.1"/>
    <property type="molecule type" value="Genomic_DNA"/>
</dbReference>
<dbReference type="Pfam" id="PF12584">
    <property type="entry name" value="TRAPPC10"/>
    <property type="match status" value="1"/>
</dbReference>
<protein>
    <recommendedName>
        <fullName evidence="9">Trafficking protein particle complex subunit 11 domain-containing protein</fullName>
    </recommendedName>
</protein>
<evidence type="ECO:0000313" key="8">
    <source>
        <dbReference type="Proteomes" id="UP000310189"/>
    </source>
</evidence>
<comment type="subcellular location">
    <subcellularLocation>
        <location evidence="1">Golgi apparatus</location>
    </subcellularLocation>
</comment>
<evidence type="ECO:0000259" key="4">
    <source>
        <dbReference type="Pfam" id="PF12584"/>
    </source>
</evidence>
<dbReference type="Pfam" id="PF23036">
    <property type="entry name" value="TRAPPC10_1st"/>
    <property type="match status" value="1"/>
</dbReference>
<dbReference type="InterPro" id="IPR055505">
    <property type="entry name" value="DUF7077"/>
</dbReference>
<evidence type="ECO:0000256" key="3">
    <source>
        <dbReference type="ARBA" id="ARBA00023034"/>
    </source>
</evidence>
<evidence type="ECO:0000256" key="2">
    <source>
        <dbReference type="ARBA" id="ARBA00022448"/>
    </source>
</evidence>
<dbReference type="GO" id="GO:1990071">
    <property type="term" value="C:TRAPPII protein complex"/>
    <property type="evidence" value="ECO:0007669"/>
    <property type="project" value="InterPro"/>
</dbReference>
<dbReference type="GO" id="GO:0034498">
    <property type="term" value="P:early endosome to Golgi transport"/>
    <property type="evidence" value="ECO:0007669"/>
    <property type="project" value="TreeGrafter"/>
</dbReference>
<gene>
    <name evidence="7" type="ORF">E3P99_03135</name>
</gene>
<evidence type="ECO:0000256" key="1">
    <source>
        <dbReference type="ARBA" id="ARBA00004555"/>
    </source>
</evidence>
<sequence length="1148" mass="129028">MNSIKCSYTSLINSLEWNQSYISLSRRLDLHDISFNGHYISNLSVSLDEFSEATFKKPKSLIPSSIIETPFVHLLFIQCDDNEQYKSTTKNQIKNWLATISSRKRQEWIIVLLTTSSITKSNNIFKIKTGVIDKIKMDFNTDKKDRCVQVSRIGVNGVEDPNCWNPLIAKLKEAITSGFQTNMDSRIGDVDKSANQSSLPGWNFCTFFILKESLALSYIGINLFQEAQLVYDQLENLFHTLIKNNAIITQFTDFGGTDAGDDSGDLLSTTKKPYRQMILSNSISIFDFRLYLFACQCHVAGQHLGDVEAVARRSIEFIDVFSKSLQMNEDKLPLHFTQNWKYTASMSTIQQCDKWFIEDHKVNNIDRAAEYSALKAELFEIAVGQLQYLGIKYGVLPNKYPFALDKSSVIASDAPNTTHVQLKQALSSSKDFDKLFIQLCSSAARYYREVSQYKNAWSLDLLVAGLNMQRKHYDSSLRFFQLLNTSEARSGWYATRIYALLGQLISHSNLNATVDDMWAAAALDLFQLWSRLDADELKMAQTIVEDLSSEGSWPGFEGTYEELRRYSEQANQTDFKVPLSPSFTSSFASSRPTVQFRDDEDGSWLTATVVNNLPCSLTATSIAFTFQSMKHDRVITYKCDDKRLEVGSNTVEVTCLTPAHGLFVLTNVEISAGVTFEEHIAESERRRRCLLKIPFDVRALDVQLERPDEFTIDTNSTVNLRIQSARGGVDTATVRLQSADIAVEHEKAALIGETCTVSNDSDALVLHNLDTLSHTISLPYRITSESATAAVDVQVQYTSAGKQRQLDKRVEYDLTSPVRVSVEHTQMSDMSVVATEVRASEGQNVRIRDVKLVGAQHNTPEISAEPGSEYLLASGDSASYGFVVKHDQSDARIVVDYSSIENEIHDSISELVQQALSTCQLAHHVQWISRFIASQHTWTHVAGHEYKMVDEDVLSLTVKMYAFMDGEREALKEVIQLPSHHIEPRRWSTCTLPVKLTFAEVIASVSLHMNHTLKLGEAATCTVTVSASGAQPGDVLHYELDAALDEWLMSGKARGEFEVSTTPYRFTVTLLPIKIGDVALPQLKVHKPGHTTSTFVENGQERVSVVAKTQPEQTFHIELPRRELLDWAKGREKKLMFSSHNRMTSQGV</sequence>